<dbReference type="GO" id="GO:0016757">
    <property type="term" value="F:glycosyltransferase activity"/>
    <property type="evidence" value="ECO:0007669"/>
    <property type="project" value="UniProtKB-KW"/>
</dbReference>
<comment type="caution">
    <text evidence="3">The sequence shown here is derived from an EMBL/GenBank/DDBJ whole genome shotgun (WGS) entry which is preliminary data.</text>
</comment>
<dbReference type="CDD" id="cd04184">
    <property type="entry name" value="GT2_RfbC_Mx_like"/>
    <property type="match status" value="1"/>
</dbReference>
<dbReference type="InterPro" id="IPR029044">
    <property type="entry name" value="Nucleotide-diphossugar_trans"/>
</dbReference>
<feature type="coiled-coil region" evidence="1">
    <location>
        <begin position="273"/>
        <end position="363"/>
    </location>
</feature>
<proteinExistence type="predicted"/>
<keyword evidence="1" id="KW-0175">Coiled coil</keyword>
<evidence type="ECO:0000313" key="3">
    <source>
        <dbReference type="EMBL" id="MDX8475918.1"/>
    </source>
</evidence>
<dbReference type="EMBL" id="JAVIIZ010000024">
    <property type="protein sequence ID" value="MDX8475918.1"/>
    <property type="molecule type" value="Genomic_DNA"/>
</dbReference>
<keyword evidence="4" id="KW-1185">Reference proteome</keyword>
<dbReference type="Pfam" id="PF00535">
    <property type="entry name" value="Glycos_transf_2"/>
    <property type="match status" value="2"/>
</dbReference>
<feature type="domain" description="Glycosyltransferase 2-like" evidence="2">
    <location>
        <begin position="1061"/>
        <end position="1158"/>
    </location>
</feature>
<protein>
    <submittedName>
        <fullName evidence="3">Glycosyltransferase</fullName>
        <ecNumber evidence="3">2.4.-.-</ecNumber>
    </submittedName>
</protein>
<accession>A0ABU4XME7</accession>
<dbReference type="Pfam" id="PF13641">
    <property type="entry name" value="Glyco_tranf_2_3"/>
    <property type="match status" value="1"/>
</dbReference>
<dbReference type="PANTHER" id="PTHR43685">
    <property type="entry name" value="GLYCOSYLTRANSFERASE"/>
    <property type="match status" value="1"/>
</dbReference>
<dbReference type="SUPFAM" id="SSF53335">
    <property type="entry name" value="S-adenosyl-L-methionine-dependent methyltransferases"/>
    <property type="match status" value="1"/>
</dbReference>
<feature type="domain" description="Glycosyltransferase 2-like" evidence="2">
    <location>
        <begin position="502"/>
        <end position="662"/>
    </location>
</feature>
<reference evidence="3 4" key="1">
    <citation type="submission" date="2023-08" db="EMBL/GenBank/DDBJ databases">
        <title>Implementing the SeqCode for naming new Mesorhizobium species isolated from Vachellia karroo root nodules.</title>
        <authorList>
            <person name="Van Lill M."/>
        </authorList>
    </citation>
    <scope>NUCLEOTIDE SEQUENCE [LARGE SCALE GENOMIC DNA]</scope>
    <source>
        <strain evidence="3 4">VK23A</strain>
    </source>
</reference>
<evidence type="ECO:0000256" key="1">
    <source>
        <dbReference type="SAM" id="Coils"/>
    </source>
</evidence>
<dbReference type="Pfam" id="PF13578">
    <property type="entry name" value="Methyltransf_24"/>
    <property type="match status" value="1"/>
</dbReference>
<evidence type="ECO:0000259" key="2">
    <source>
        <dbReference type="Pfam" id="PF00535"/>
    </source>
</evidence>
<keyword evidence="3" id="KW-0808">Transferase</keyword>
<dbReference type="Proteomes" id="UP001271780">
    <property type="component" value="Unassembled WGS sequence"/>
</dbReference>
<dbReference type="InterPro" id="IPR050834">
    <property type="entry name" value="Glycosyltransf_2"/>
</dbReference>
<dbReference type="Gene3D" id="3.40.50.150">
    <property type="entry name" value="Vaccinia Virus protein VP39"/>
    <property type="match status" value="1"/>
</dbReference>
<dbReference type="Gene3D" id="1.10.287.1490">
    <property type="match status" value="1"/>
</dbReference>
<dbReference type="EC" id="2.4.-.-" evidence="3"/>
<gene>
    <name evidence="3" type="ORF">RFM27_27925</name>
</gene>
<dbReference type="PANTHER" id="PTHR43685:SF2">
    <property type="entry name" value="GLYCOSYLTRANSFERASE 2-LIKE DOMAIN-CONTAINING PROTEIN"/>
    <property type="match status" value="1"/>
</dbReference>
<dbReference type="SUPFAM" id="SSF53448">
    <property type="entry name" value="Nucleotide-diphospho-sugar transferases"/>
    <property type="match status" value="3"/>
</dbReference>
<dbReference type="InterPro" id="IPR001173">
    <property type="entry name" value="Glyco_trans_2-like"/>
</dbReference>
<name>A0ABU4XME7_9HYPH</name>
<dbReference type="RefSeq" id="WP_320318632.1">
    <property type="nucleotide sequence ID" value="NZ_JAVIIX010000023.1"/>
</dbReference>
<organism evidence="3 4">
    <name type="scientific">Mesorhizobium dulcispinae</name>
    <dbReference type="NCBI Taxonomy" id="3072316"/>
    <lineage>
        <taxon>Bacteria</taxon>
        <taxon>Pseudomonadati</taxon>
        <taxon>Pseudomonadota</taxon>
        <taxon>Alphaproteobacteria</taxon>
        <taxon>Hyphomicrobiales</taxon>
        <taxon>Phyllobacteriaceae</taxon>
        <taxon>Mesorhizobium</taxon>
    </lineage>
</organism>
<keyword evidence="3" id="KW-0328">Glycosyltransferase</keyword>
<dbReference type="Gene3D" id="3.90.550.10">
    <property type="entry name" value="Spore Coat Polysaccharide Biosynthesis Protein SpsA, Chain A"/>
    <property type="match status" value="3"/>
</dbReference>
<sequence length="1536" mass="172210">MKQRSLNELFEAHRGKVSDKWEHCLNMYERLFQPLRRKPLHLLEIGVQNGGSLEVWAKYFEHARTITGVDIDRAVGQLTFDDARIEAIVADATDPAWCDTFAPPLDVVIDDGSHQSSDMIKSFLLLFPKLAPKGIYVVEDMQCSYYPEYQGGLFTLGSAMSFFKRLADVINHEHWDVKQRSRELVIPILDRHAIGPRDLDWLDTIDSIEFTNSCVVLRKRLPEDARLGRQRVRGEIESVVPGRLQYEGQVYERARFTALPPLTPRMVHPEDAIVNLEAEVAYLDEQARGAREDARAVGERLSSVENELSNSLEARAELQQALANAAETIKAFEGELDARREEVAALEGELHAYRGEIESIKASTSWRVTRPLRAVRTITRKIRRPFSSRAMSLLLAPRETVRLAKTMRRRAGGLRPLLKVGWMVLRREGLAGLSSRLSRAAMQLAGTNAFAGSEARLFFRRSLWRQMNGNASSFLGKHVIPDFREVRDLADGRHEPGDLLFSILTPVFNTDDAALRAMLDSVAGQSFGTWEQILVDDASTVPGVVRTLREYAAADSRFAVVECDRNRGISEATNEALRRARGRYIVLLDHDDTLHPDALLENARVIVAYPEVDLIYSDEDKTNSAGEFYSPYFKPDWSPVHLLTRMFTGHLSVYRKTLVDEVGGFRPEFDGTQDYDLALRIAEKTQKVVHIPKVLYHWRVGAGSTAGNIEAKTGILEKQKKALEDCFRRRGIEGSVQPTDYPGNWRPVPDIPKPAPLVSIVIPTAGREGIIRGRNTDILQNCLRSIARSTYPNFEVVVSCNGPPSASAEEALRALPRHTLARYESPVFNLADKINRAALAAQGEYLVLLNDDIEVKTPDWIENMIRICALDGVGCVGAKLLFENNTIQHAGVVLQDSGPSHVMIGRRADEPGPNMEACLTREVIAVTGACMMVRSRLFWELNGFDEEFPLNYNDVDFCLRLRDLGHSVVQEPSAELYHFESLSKEGVFSTELDRLVARWGEIDDPYYNVNFDRSNPWFTPRPGWNWRDLRSEDYQAWLDRRVAARMPGTFSADRPEGLTLSVVTSVYNTERRFLLELAQCINNQSHQGLEWILVDNGSTDPDTAATLREIVATSNRATLVQVEKNKGILGGMRVGLENATGDYILPMDSDDLITSDAAALISAFLIEHDLPELVYSDEDKCGVYSSRHSPFMKRDWDPVMFYGCCYVAHLCAIRRDTALKLNAYTDDKANGCHDWDTFLRFIRDGATPVHMNEVVYSWRTHPQSTASADPSVKPFTLVSQSHVLTQHLQLQQLADRIEIVENDLFGHAGMWRLRRKIGELPATFVVATQQSGADGKVESAVSTVSELMDIVRAKSGDHEYIAIVDSALMIEDADWISEAIGLCEVQDDIAFVGGTLHSDDATMLWTGGYRAYRNGETCPYHGGPSYHSGYHGEAFLQRSVDTFTPMFWVAPAKRLENLCTELPDGLSFAELAGALAVEAAKKGYRTVVSPFMKATVRGSVREPPYRPVVQYPFPDGNAYYPLRMSSTAAWELGPAD</sequence>
<dbReference type="InterPro" id="IPR029063">
    <property type="entry name" value="SAM-dependent_MTases_sf"/>
</dbReference>
<evidence type="ECO:0000313" key="4">
    <source>
        <dbReference type="Proteomes" id="UP001271780"/>
    </source>
</evidence>